<name>A0A7W9PJ55_9NOCA</name>
<protein>
    <recommendedName>
        <fullName evidence="4">ABC-type branched-subunit amino acid transport system substrate-binding protein</fullName>
    </recommendedName>
</protein>
<dbReference type="RefSeq" id="WP_157185472.1">
    <property type="nucleotide sequence ID" value="NZ_JACHIT010000002.1"/>
</dbReference>
<dbReference type="CDD" id="cd06268">
    <property type="entry name" value="PBP1_ABC_transporter_LIVBP-like"/>
    <property type="match status" value="1"/>
</dbReference>
<organism evidence="2 3">
    <name type="scientific">Nocardia transvalensis</name>
    <dbReference type="NCBI Taxonomy" id="37333"/>
    <lineage>
        <taxon>Bacteria</taxon>
        <taxon>Bacillati</taxon>
        <taxon>Actinomycetota</taxon>
        <taxon>Actinomycetes</taxon>
        <taxon>Mycobacteriales</taxon>
        <taxon>Nocardiaceae</taxon>
        <taxon>Nocardia</taxon>
    </lineage>
</organism>
<evidence type="ECO:0000256" key="1">
    <source>
        <dbReference type="SAM" id="MobiDB-lite"/>
    </source>
</evidence>
<dbReference type="Gene3D" id="3.40.50.2300">
    <property type="match status" value="1"/>
</dbReference>
<evidence type="ECO:0000313" key="3">
    <source>
        <dbReference type="Proteomes" id="UP000540412"/>
    </source>
</evidence>
<accession>A0A7W9PJ55</accession>
<evidence type="ECO:0008006" key="4">
    <source>
        <dbReference type="Google" id="ProtNLM"/>
    </source>
</evidence>
<dbReference type="Proteomes" id="UP000540412">
    <property type="component" value="Unassembled WGS sequence"/>
</dbReference>
<sequence length="529" mass="56554">MGERHRLLIFPRPDRPLPHPKDWLPLLAAVLAAVLVAAVLVVVRPWQADPDCHGDGTWLAGTRCVGLSEGAYAFGIDDFAPIMAAIDRQNGEATRNCPGPAVTVGVLLTMTDPFAGGRPLHELEGMAAGQRAANDVGCVHPVRLVVGQLGDYDGNGDPAGVARRLAARGDVVAVAGVGLSNQATVDVVNTLADKKIPMVSDVVTAEGFDRQGSRADRPDFGSCDRGATYSQGMGTDYYYRLAHRVYPQIQALHGSVGTRPDYIMVPTDRTDPYTCTALPLLHREFGDDITGNDIVDVKFDTTDPVTVDQTARRVCADPEEVTVAYLARGRDLARFVVRLDELYANGQCAAKPVDIVSVSDGDRLRHPELDPGREDLRRRALTSPSFISGRIRLVYSLLAGAERGPEDPNTIRYRQAFTGAGFDPAHLPDNWAVNGYDAVLTIATAVNRLPAGQPVERTSVNSVIGGFSAPAQAVPGAGGPIMFDNGGNRSGQPPAVVRLCPIDARPDQPLPVPATVPSRQGQTYPDCPR</sequence>
<dbReference type="EMBL" id="JACHIT010000002">
    <property type="protein sequence ID" value="MBB5916448.1"/>
    <property type="molecule type" value="Genomic_DNA"/>
</dbReference>
<comment type="caution">
    <text evidence="2">The sequence shown here is derived from an EMBL/GenBank/DDBJ whole genome shotgun (WGS) entry which is preliminary data.</text>
</comment>
<reference evidence="2 3" key="1">
    <citation type="submission" date="2020-08" db="EMBL/GenBank/DDBJ databases">
        <title>Sequencing the genomes of 1000 actinobacteria strains.</title>
        <authorList>
            <person name="Klenk H.-P."/>
        </authorList>
    </citation>
    <scope>NUCLEOTIDE SEQUENCE [LARGE SCALE GENOMIC DNA]</scope>
    <source>
        <strain evidence="2 3">DSM 43582</strain>
    </source>
</reference>
<dbReference type="InterPro" id="IPR028082">
    <property type="entry name" value="Peripla_BP_I"/>
</dbReference>
<proteinExistence type="predicted"/>
<dbReference type="AlphaFoldDB" id="A0A7W9PJ55"/>
<keyword evidence="3" id="KW-1185">Reference proteome</keyword>
<evidence type="ECO:0000313" key="2">
    <source>
        <dbReference type="EMBL" id="MBB5916448.1"/>
    </source>
</evidence>
<gene>
    <name evidence="2" type="ORF">BJY24_005360</name>
</gene>
<feature type="region of interest" description="Disordered" evidence="1">
    <location>
        <begin position="503"/>
        <end position="529"/>
    </location>
</feature>
<dbReference type="SUPFAM" id="SSF53822">
    <property type="entry name" value="Periplasmic binding protein-like I"/>
    <property type="match status" value="1"/>
</dbReference>